<protein>
    <submittedName>
        <fullName evidence="10">Mechanosensitive ion channel</fullName>
    </submittedName>
</protein>
<keyword evidence="11" id="KW-1185">Reference proteome</keyword>
<keyword evidence="5 7" id="KW-1133">Transmembrane helix</keyword>
<dbReference type="Gene3D" id="1.10.287.1260">
    <property type="match status" value="1"/>
</dbReference>
<evidence type="ECO:0000259" key="8">
    <source>
        <dbReference type="Pfam" id="PF00924"/>
    </source>
</evidence>
<evidence type="ECO:0000256" key="7">
    <source>
        <dbReference type="SAM" id="Phobius"/>
    </source>
</evidence>
<dbReference type="PANTHER" id="PTHR30566">
    <property type="entry name" value="YNAI-RELATED MECHANOSENSITIVE ION CHANNEL"/>
    <property type="match status" value="1"/>
</dbReference>
<feature type="transmembrane region" description="Helical" evidence="7">
    <location>
        <begin position="138"/>
        <end position="158"/>
    </location>
</feature>
<dbReference type="AlphaFoldDB" id="A0A5B8NPT3"/>
<dbReference type="Pfam" id="PF00924">
    <property type="entry name" value="MS_channel_2nd"/>
    <property type="match status" value="1"/>
</dbReference>
<evidence type="ECO:0000256" key="3">
    <source>
        <dbReference type="ARBA" id="ARBA00022475"/>
    </source>
</evidence>
<dbReference type="GO" id="GO:0055085">
    <property type="term" value="P:transmembrane transport"/>
    <property type="evidence" value="ECO:0007669"/>
    <property type="project" value="InterPro"/>
</dbReference>
<dbReference type="SUPFAM" id="SSF82861">
    <property type="entry name" value="Mechanosensitive channel protein MscS (YggB), transmembrane region"/>
    <property type="match status" value="1"/>
</dbReference>
<reference evidence="10" key="1">
    <citation type="submission" date="2019-08" db="EMBL/GenBank/DDBJ databases">
        <title>Carotenoids and Carotenoid Binding Proteins in the Halophilic Cyanobacterium Euhalothece sp. ZM00.</title>
        <authorList>
            <person name="Cho S.M."/>
            <person name="Song J.Y."/>
            <person name="Park Y.-I."/>
        </authorList>
    </citation>
    <scope>NUCLEOTIDE SEQUENCE [LARGE SCALE GENOMIC DNA]</scope>
    <source>
        <strain evidence="10">Z-M001</strain>
    </source>
</reference>
<keyword evidence="6 7" id="KW-0472">Membrane</keyword>
<accession>A0A5B8NPT3</accession>
<evidence type="ECO:0000256" key="2">
    <source>
        <dbReference type="ARBA" id="ARBA00008017"/>
    </source>
</evidence>
<dbReference type="InterPro" id="IPR011014">
    <property type="entry name" value="MscS_channel_TM-2"/>
</dbReference>
<feature type="domain" description="Mechanosensitive ion channel transmembrane helices 2/3" evidence="9">
    <location>
        <begin position="144"/>
        <end position="185"/>
    </location>
</feature>
<dbReference type="EMBL" id="CP042326">
    <property type="protein sequence ID" value="QDZ41343.1"/>
    <property type="molecule type" value="Genomic_DNA"/>
</dbReference>
<feature type="transmembrane region" description="Helical" evidence="7">
    <location>
        <begin position="69"/>
        <end position="86"/>
    </location>
</feature>
<evidence type="ECO:0000256" key="6">
    <source>
        <dbReference type="ARBA" id="ARBA00023136"/>
    </source>
</evidence>
<gene>
    <name evidence="10" type="ORF">FRE64_16185</name>
</gene>
<evidence type="ECO:0000256" key="5">
    <source>
        <dbReference type="ARBA" id="ARBA00022989"/>
    </source>
</evidence>
<organism evidence="10 11">
    <name type="scientific">Euhalothece natronophila Z-M001</name>
    <dbReference type="NCBI Taxonomy" id="522448"/>
    <lineage>
        <taxon>Bacteria</taxon>
        <taxon>Bacillati</taxon>
        <taxon>Cyanobacteriota</taxon>
        <taxon>Cyanophyceae</taxon>
        <taxon>Oscillatoriophycideae</taxon>
        <taxon>Chroococcales</taxon>
        <taxon>Halothecacae</taxon>
        <taxon>Halothece cluster</taxon>
        <taxon>Euhalothece</taxon>
    </lineage>
</organism>
<evidence type="ECO:0000256" key="1">
    <source>
        <dbReference type="ARBA" id="ARBA00004651"/>
    </source>
</evidence>
<evidence type="ECO:0000256" key="4">
    <source>
        <dbReference type="ARBA" id="ARBA00022692"/>
    </source>
</evidence>
<dbReference type="SUPFAM" id="SSF50182">
    <property type="entry name" value="Sm-like ribonucleoproteins"/>
    <property type="match status" value="1"/>
</dbReference>
<feature type="domain" description="Mechanosensitive ion channel MscS" evidence="8">
    <location>
        <begin position="187"/>
        <end position="260"/>
    </location>
</feature>
<proteinExistence type="inferred from homology"/>
<evidence type="ECO:0000259" key="9">
    <source>
        <dbReference type="Pfam" id="PF21088"/>
    </source>
</evidence>
<keyword evidence="3" id="KW-1003">Cell membrane</keyword>
<dbReference type="PANTHER" id="PTHR30566:SF5">
    <property type="entry name" value="MECHANOSENSITIVE ION CHANNEL PROTEIN 1, MITOCHONDRIAL-RELATED"/>
    <property type="match status" value="1"/>
</dbReference>
<dbReference type="InterPro" id="IPR023408">
    <property type="entry name" value="MscS_beta-dom_sf"/>
</dbReference>
<dbReference type="RefSeq" id="WP_146297177.1">
    <property type="nucleotide sequence ID" value="NZ_CP042326.1"/>
</dbReference>
<sequence>MNISEFLTNFQEVFQDFLFNHLAWFIFWTILALIGARILPALLNWSINKIFPNSITDEYNRIISPLQKNIVRTTLIIFIAININVFRPYPALFNFLQFFTYLAVTINVAWLLCQVVRQVSKLYGTKLIKSLSRQGDDLLLILETLTNVVIIFFAIIFFAQSQNLNLASLLTGVGIGGLAIAFAAQEVLSQIVGTVILYLDRPYVPGEYVRANFNPAAEDIYGRVESIGIRSSKIRLAATNTLLIVPNSLMARTDVENISRGNKVMGLLFLNFNKVLAQSERALVDKVLNESLGDLFGVEPGSIRIAMFEPENQFGTRARLSFFLLSSSSSALNIRKQLVAIANQEITQRLGENQLEFSMEEPMLYVNSPVTK</sequence>
<dbReference type="InterPro" id="IPR049142">
    <property type="entry name" value="MS_channel_1st"/>
</dbReference>
<dbReference type="Gene3D" id="2.30.30.60">
    <property type="match status" value="1"/>
</dbReference>
<evidence type="ECO:0000313" key="10">
    <source>
        <dbReference type="EMBL" id="QDZ41343.1"/>
    </source>
</evidence>
<dbReference type="GO" id="GO:0005886">
    <property type="term" value="C:plasma membrane"/>
    <property type="evidence" value="ECO:0007669"/>
    <property type="project" value="UniProtKB-SubCell"/>
</dbReference>
<comment type="similarity">
    <text evidence="2">Belongs to the MscS (TC 1.A.23) family.</text>
</comment>
<dbReference type="InterPro" id="IPR010920">
    <property type="entry name" value="LSM_dom_sf"/>
</dbReference>
<comment type="subcellular location">
    <subcellularLocation>
        <location evidence="1">Cell membrane</location>
        <topology evidence="1">Multi-pass membrane protein</topology>
    </subcellularLocation>
</comment>
<name>A0A5B8NPT3_9CHRO</name>
<feature type="transmembrane region" description="Helical" evidence="7">
    <location>
        <begin position="98"/>
        <end position="117"/>
    </location>
</feature>
<evidence type="ECO:0000313" key="11">
    <source>
        <dbReference type="Proteomes" id="UP000318453"/>
    </source>
</evidence>
<dbReference type="InterPro" id="IPR006685">
    <property type="entry name" value="MscS_channel_2nd"/>
</dbReference>
<feature type="transmembrane region" description="Helical" evidence="7">
    <location>
        <begin position="22"/>
        <end position="43"/>
    </location>
</feature>
<dbReference type="Pfam" id="PF21088">
    <property type="entry name" value="MS_channel_1st"/>
    <property type="match status" value="1"/>
</dbReference>
<keyword evidence="4 7" id="KW-0812">Transmembrane</keyword>
<dbReference type="Proteomes" id="UP000318453">
    <property type="component" value="Chromosome"/>
</dbReference>
<dbReference type="KEGG" id="enn:FRE64_16185"/>
<dbReference type="OrthoDB" id="450694at2"/>